<dbReference type="Gene3D" id="1.10.10.10">
    <property type="entry name" value="Winged helix-like DNA-binding domain superfamily/Winged helix DNA-binding domain"/>
    <property type="match status" value="1"/>
</dbReference>
<evidence type="ECO:0000313" key="8">
    <source>
        <dbReference type="EMBL" id="RGZ81791.1"/>
    </source>
</evidence>
<dbReference type="OrthoDB" id="9785745at2"/>
<dbReference type="FunFam" id="1.10.10.10:FF:000001">
    <property type="entry name" value="LysR family transcriptional regulator"/>
    <property type="match status" value="1"/>
</dbReference>
<dbReference type="EMBL" id="QRQO01000059">
    <property type="protein sequence ID" value="RHN08544.1"/>
    <property type="molecule type" value="Genomic_DNA"/>
</dbReference>
<evidence type="ECO:0000259" key="5">
    <source>
        <dbReference type="PROSITE" id="PS50931"/>
    </source>
</evidence>
<evidence type="ECO:0000313" key="14">
    <source>
        <dbReference type="Proteomes" id="UP000283700"/>
    </source>
</evidence>
<dbReference type="Proteomes" id="UP000095390">
    <property type="component" value="Unassembled WGS sequence"/>
</dbReference>
<name>A0A173TDT6_9FIRM</name>
<evidence type="ECO:0000313" key="11">
    <source>
        <dbReference type="Proteomes" id="UP000095390"/>
    </source>
</evidence>
<evidence type="ECO:0000313" key="12">
    <source>
        <dbReference type="Proteomes" id="UP000095679"/>
    </source>
</evidence>
<evidence type="ECO:0000313" key="9">
    <source>
        <dbReference type="EMBL" id="RHK34187.1"/>
    </source>
</evidence>
<dbReference type="GO" id="GO:0003700">
    <property type="term" value="F:DNA-binding transcription factor activity"/>
    <property type="evidence" value="ECO:0007669"/>
    <property type="project" value="InterPro"/>
</dbReference>
<sequence length="297" mass="33950">MSIRHFRIFIAVAEEENITKAAKKLYLTQPTVSVAIKEIEEHYGARFFERINQRLHITEEGKRFLDYAKHFIAMYDEMEIAFKNTDFTGRLRVGASVNIGTYYIPRLIREFRDRYPGINVQVKINTTAVVEKELLDGKLDLALVGGTIQSEHIVAEPLFYEKYTAICAPEHPMAGKTVPLEEFMKEPLLSREKSSGAYEVFQSAVNQTGLTVTPVWESTSQTTLMEAVHYGLGVTIVPEQMIKREVREGRLSQITFSDFSFQNTIHIAYHHSKYLSPSIKKFILLVKTLDPPESVPE</sequence>
<keyword evidence="2" id="KW-0805">Transcription regulation</keyword>
<gene>
    <name evidence="6" type="primary">cmpR</name>
    <name evidence="9" type="ORF">DW068_14815</name>
    <name evidence="8" type="ORF">DW972_09775</name>
    <name evidence="10" type="ORF">DWZ29_14525</name>
    <name evidence="7" type="ORF">ERS852450_02067</name>
    <name evidence="6" type="ORF">ERS852578_01623</name>
</gene>
<protein>
    <submittedName>
        <fullName evidence="6">HTH-type transcriptional activator CmpR</fullName>
    </submittedName>
    <submittedName>
        <fullName evidence="8">LysR family transcriptional regulator</fullName>
    </submittedName>
</protein>
<dbReference type="EMBL" id="QRNJ01000080">
    <property type="protein sequence ID" value="RHK34187.1"/>
    <property type="molecule type" value="Genomic_DNA"/>
</dbReference>
<dbReference type="GO" id="GO:0000976">
    <property type="term" value="F:transcription cis-regulatory region binding"/>
    <property type="evidence" value="ECO:0007669"/>
    <property type="project" value="TreeGrafter"/>
</dbReference>
<dbReference type="RefSeq" id="WP_055182903.1">
    <property type="nucleotide sequence ID" value="NZ_BLYK01000031.1"/>
</dbReference>
<keyword evidence="3" id="KW-0238">DNA-binding</keyword>
<evidence type="ECO:0000256" key="2">
    <source>
        <dbReference type="ARBA" id="ARBA00023015"/>
    </source>
</evidence>
<evidence type="ECO:0000256" key="4">
    <source>
        <dbReference type="ARBA" id="ARBA00023163"/>
    </source>
</evidence>
<dbReference type="Proteomes" id="UP000283700">
    <property type="component" value="Unassembled WGS sequence"/>
</dbReference>
<dbReference type="PANTHER" id="PTHR30126">
    <property type="entry name" value="HTH-TYPE TRANSCRIPTIONAL REGULATOR"/>
    <property type="match status" value="1"/>
</dbReference>
<dbReference type="Proteomes" id="UP000286561">
    <property type="component" value="Unassembled WGS sequence"/>
</dbReference>
<reference evidence="11 12" key="1">
    <citation type="submission" date="2015-09" db="EMBL/GenBank/DDBJ databases">
        <authorList>
            <consortium name="Pathogen Informatics"/>
        </authorList>
    </citation>
    <scope>NUCLEOTIDE SEQUENCE [LARGE SCALE GENOMIC DNA]</scope>
    <source>
        <strain evidence="7 12">2789STDY5834835</strain>
        <strain evidence="6 11">2789STDY5834966</strain>
    </source>
</reference>
<dbReference type="Pfam" id="PF03466">
    <property type="entry name" value="LysR_substrate"/>
    <property type="match status" value="1"/>
</dbReference>
<dbReference type="Proteomes" id="UP000283497">
    <property type="component" value="Unassembled WGS sequence"/>
</dbReference>
<dbReference type="Pfam" id="PF00126">
    <property type="entry name" value="HTH_1"/>
    <property type="match status" value="1"/>
</dbReference>
<evidence type="ECO:0000313" key="10">
    <source>
        <dbReference type="EMBL" id="RHN08544.1"/>
    </source>
</evidence>
<feature type="domain" description="HTH lysR-type" evidence="5">
    <location>
        <begin position="1"/>
        <end position="58"/>
    </location>
</feature>
<evidence type="ECO:0000313" key="7">
    <source>
        <dbReference type="EMBL" id="CUO60398.1"/>
    </source>
</evidence>
<reference evidence="13 14" key="2">
    <citation type="submission" date="2018-08" db="EMBL/GenBank/DDBJ databases">
        <title>A genome reference for cultivated species of the human gut microbiota.</title>
        <authorList>
            <person name="Zou Y."/>
            <person name="Xue W."/>
            <person name="Luo G."/>
        </authorList>
    </citation>
    <scope>NUCLEOTIDE SEQUENCE [LARGE SCALE GENOMIC DNA]</scope>
    <source>
        <strain evidence="10 14">AF31-17AC</strain>
        <strain evidence="9 13">AF45-14BH</strain>
        <strain evidence="8 15">AM48-23BH</strain>
    </source>
</reference>
<evidence type="ECO:0000256" key="1">
    <source>
        <dbReference type="ARBA" id="ARBA00009437"/>
    </source>
</evidence>
<dbReference type="SUPFAM" id="SSF46785">
    <property type="entry name" value="Winged helix' DNA-binding domain"/>
    <property type="match status" value="1"/>
</dbReference>
<evidence type="ECO:0000256" key="3">
    <source>
        <dbReference type="ARBA" id="ARBA00023125"/>
    </source>
</evidence>
<dbReference type="EMBL" id="QSEP01000061">
    <property type="protein sequence ID" value="RGZ81791.1"/>
    <property type="molecule type" value="Genomic_DNA"/>
</dbReference>
<dbReference type="SUPFAM" id="SSF53850">
    <property type="entry name" value="Periplasmic binding protein-like II"/>
    <property type="match status" value="1"/>
</dbReference>
<dbReference type="InterPro" id="IPR005119">
    <property type="entry name" value="LysR_subst-bd"/>
</dbReference>
<keyword evidence="4" id="KW-0804">Transcription</keyword>
<evidence type="ECO:0000313" key="13">
    <source>
        <dbReference type="Proteomes" id="UP000283497"/>
    </source>
</evidence>
<evidence type="ECO:0000313" key="6">
    <source>
        <dbReference type="EMBL" id="CUN00881.1"/>
    </source>
</evidence>
<dbReference type="Gene3D" id="3.40.190.290">
    <property type="match status" value="1"/>
</dbReference>
<organism evidence="6 11">
    <name type="scientific">Anaerobutyricum hallii</name>
    <dbReference type="NCBI Taxonomy" id="39488"/>
    <lineage>
        <taxon>Bacteria</taxon>
        <taxon>Bacillati</taxon>
        <taxon>Bacillota</taxon>
        <taxon>Clostridia</taxon>
        <taxon>Lachnospirales</taxon>
        <taxon>Lachnospiraceae</taxon>
        <taxon>Anaerobutyricum</taxon>
    </lineage>
</organism>
<comment type="similarity">
    <text evidence="1">Belongs to the LysR transcriptional regulatory family.</text>
</comment>
<dbReference type="Proteomes" id="UP000095679">
    <property type="component" value="Unassembled WGS sequence"/>
</dbReference>
<dbReference type="InterPro" id="IPR036390">
    <property type="entry name" value="WH_DNA-bd_sf"/>
</dbReference>
<dbReference type="PANTHER" id="PTHR30126:SF40">
    <property type="entry name" value="HTH-TYPE TRANSCRIPTIONAL REGULATOR GLTR"/>
    <property type="match status" value="1"/>
</dbReference>
<dbReference type="AlphaFoldDB" id="A0A173TDT6"/>
<proteinExistence type="inferred from homology"/>
<dbReference type="PROSITE" id="PS50931">
    <property type="entry name" value="HTH_LYSR"/>
    <property type="match status" value="1"/>
</dbReference>
<evidence type="ECO:0000313" key="15">
    <source>
        <dbReference type="Proteomes" id="UP000286561"/>
    </source>
</evidence>
<dbReference type="InterPro" id="IPR000847">
    <property type="entry name" value="LysR_HTH_N"/>
</dbReference>
<accession>A0A173TDT6</accession>
<dbReference type="InterPro" id="IPR036388">
    <property type="entry name" value="WH-like_DNA-bd_sf"/>
</dbReference>
<dbReference type="EMBL" id="CYYC01000017">
    <property type="protein sequence ID" value="CUN00881.1"/>
    <property type="molecule type" value="Genomic_DNA"/>
</dbReference>
<dbReference type="EMBL" id="CYZL01000018">
    <property type="protein sequence ID" value="CUO60398.1"/>
    <property type="molecule type" value="Genomic_DNA"/>
</dbReference>
<dbReference type="PRINTS" id="PR00039">
    <property type="entry name" value="HTHLYSR"/>
</dbReference>